<proteinExistence type="predicted"/>
<evidence type="ECO:0000313" key="2">
    <source>
        <dbReference type="EMBL" id="PJJ78559.1"/>
    </source>
</evidence>
<dbReference type="AlphaFoldDB" id="A0A2M9D2Z5"/>
<dbReference type="InterPro" id="IPR033469">
    <property type="entry name" value="CYTH-like_dom_sf"/>
</dbReference>
<reference evidence="2 3" key="1">
    <citation type="submission" date="2017-11" db="EMBL/GenBank/DDBJ databases">
        <title>Genomic Encyclopedia of Archaeal and Bacterial Type Strains, Phase II (KMG-II): From Individual Species to Whole Genera.</title>
        <authorList>
            <person name="Goeker M."/>
        </authorList>
    </citation>
    <scope>NUCLEOTIDE SEQUENCE [LARGE SCALE GENOMIC DNA]</scope>
    <source>
        <strain evidence="2 3">DSM 16400</strain>
    </source>
</reference>
<organism evidence="2 3">
    <name type="scientific">Salinibacterium amurskyense</name>
    <dbReference type="NCBI Taxonomy" id="205941"/>
    <lineage>
        <taxon>Bacteria</taxon>
        <taxon>Bacillati</taxon>
        <taxon>Actinomycetota</taxon>
        <taxon>Actinomycetes</taxon>
        <taxon>Micrococcales</taxon>
        <taxon>Microbacteriaceae</taxon>
        <taxon>Salinibacterium</taxon>
    </lineage>
</organism>
<protein>
    <submittedName>
        <fullName evidence="2">VTC domain-containing protein</fullName>
    </submittedName>
</protein>
<sequence length="258" mass="29238">MNTPNTTRFASISLEELAERASLLTRVDRKYLVPASDLEALLAELESQARVLEINGQQHFDYESVYFDTPEAASYLLAAHPRRRRFKARTRSYLDTGDCYLEVKTKGSRGTTAKQRLPYSFDERDRLTVEGREYIDELLQDASVVGIDSDTMEPVLTTRYTRTTLFLPGSGSRCTIDSALAWECDDDALRFDDTVIVETKSSGQASEVDRLLWKMGHRPDRISKFATGLAALRPELPHNRWSRVLRQHFAPALESVAA</sequence>
<dbReference type="EMBL" id="PGFH01000002">
    <property type="protein sequence ID" value="PJJ78559.1"/>
    <property type="molecule type" value="Genomic_DNA"/>
</dbReference>
<dbReference type="GO" id="GO:0006799">
    <property type="term" value="P:polyphosphate biosynthetic process"/>
    <property type="evidence" value="ECO:0007669"/>
    <property type="project" value="UniProtKB-ARBA"/>
</dbReference>
<dbReference type="Proteomes" id="UP000231742">
    <property type="component" value="Unassembled WGS sequence"/>
</dbReference>
<accession>A0A2M9D2Z5</accession>
<feature type="domain" description="VTC" evidence="1">
    <location>
        <begin position="26"/>
        <end position="232"/>
    </location>
</feature>
<dbReference type="SUPFAM" id="SSF55154">
    <property type="entry name" value="CYTH-like phosphatases"/>
    <property type="match status" value="1"/>
</dbReference>
<evidence type="ECO:0000259" key="1">
    <source>
        <dbReference type="Pfam" id="PF09359"/>
    </source>
</evidence>
<gene>
    <name evidence="2" type="ORF">CLV85_2134</name>
</gene>
<dbReference type="InterPro" id="IPR042267">
    <property type="entry name" value="VTC_sf"/>
</dbReference>
<dbReference type="Pfam" id="PF09359">
    <property type="entry name" value="VTC"/>
    <property type="match status" value="1"/>
</dbReference>
<keyword evidence="3" id="KW-1185">Reference proteome</keyword>
<dbReference type="InterPro" id="IPR018966">
    <property type="entry name" value="VTC_domain"/>
</dbReference>
<dbReference type="RefSeq" id="WP_100389591.1">
    <property type="nucleotide sequence ID" value="NZ_BMZU01000002.1"/>
</dbReference>
<dbReference type="Gene3D" id="3.20.100.30">
    <property type="entry name" value="VTC, catalytic tunnel domain"/>
    <property type="match status" value="1"/>
</dbReference>
<name>A0A2M9D2Z5_9MICO</name>
<evidence type="ECO:0000313" key="3">
    <source>
        <dbReference type="Proteomes" id="UP000231742"/>
    </source>
</evidence>
<dbReference type="OrthoDB" id="148766at2"/>
<comment type="caution">
    <text evidence="2">The sequence shown here is derived from an EMBL/GenBank/DDBJ whole genome shotgun (WGS) entry which is preliminary data.</text>
</comment>